<dbReference type="KEGG" id="msil:METEAL_01940"/>
<name>A0AA48GKC4_9BACT</name>
<sequence>MGVNPFDSLPGADLDPILARTEDLWPSLQGGRIFVTGPTGFFGSWLVESFHHAQRRLGFKGTLVLLCRDPRGWAERHPHLAASPSIQVHGGSLEAFRPPEGAFHGLIHLAVATEAPLVQYRHMVDGANRVLDFAAASGAARLLFTSSGAVYGPPPEGSGPLPEDCPFAPATGDPGTAYGQAKRATEFLFSAFAREQGVQAILARCFAFVGPGLKLDANFAIGNFIRDALRGEPIRILQDGTPLRSYLYAADLATWLWTLYFRGPSCRPVHVGSDQPISIADLARRVADLLHPGLGVTVGRRPEEGRAPSCYVPAIDRARTELGLEPWTGLDEAILRTAAWHTHSRRGTP</sequence>
<dbReference type="RefSeq" id="WP_316413916.1">
    <property type="nucleotide sequence ID" value="NZ_AP027080.1"/>
</dbReference>
<gene>
    <name evidence="2" type="ORF">METEAL_01940</name>
</gene>
<evidence type="ECO:0000259" key="1">
    <source>
        <dbReference type="Pfam" id="PF01370"/>
    </source>
</evidence>
<dbReference type="SUPFAM" id="SSF51735">
    <property type="entry name" value="NAD(P)-binding Rossmann-fold domains"/>
    <property type="match status" value="1"/>
</dbReference>
<reference evidence="3" key="1">
    <citation type="journal article" date="2023" name="Int. J. Syst. Evol. Microbiol.">
        <title>Mesoterricola silvestris gen. nov., sp. nov., Mesoterricola sediminis sp. nov., Geothrix oryzae sp. nov., Geothrix edaphica sp. nov., Geothrix rubra sp. nov., and Geothrix limicola sp. nov., six novel members of Acidobacteriota isolated from soils.</title>
        <authorList>
            <person name="Itoh H."/>
            <person name="Sugisawa Y."/>
            <person name="Mise K."/>
            <person name="Xu Z."/>
            <person name="Kuniyasu M."/>
            <person name="Ushijima N."/>
            <person name="Kawano K."/>
            <person name="Kobayashi E."/>
            <person name="Shiratori Y."/>
            <person name="Masuda Y."/>
            <person name="Senoo K."/>
        </authorList>
    </citation>
    <scope>NUCLEOTIDE SEQUENCE [LARGE SCALE GENOMIC DNA]</scope>
    <source>
        <strain evidence="3">W79</strain>
    </source>
</reference>
<dbReference type="Pfam" id="PF01370">
    <property type="entry name" value="Epimerase"/>
    <property type="match status" value="1"/>
</dbReference>
<keyword evidence="3" id="KW-1185">Reference proteome</keyword>
<protein>
    <submittedName>
        <fullName evidence="2">dTDP-glucose 4,6-dehydratase</fullName>
    </submittedName>
</protein>
<dbReference type="EMBL" id="AP027080">
    <property type="protein sequence ID" value="BDU71020.1"/>
    <property type="molecule type" value="Genomic_DNA"/>
</dbReference>
<dbReference type="InterPro" id="IPR001509">
    <property type="entry name" value="Epimerase_deHydtase"/>
</dbReference>
<dbReference type="AlphaFoldDB" id="A0AA48GKC4"/>
<evidence type="ECO:0000313" key="2">
    <source>
        <dbReference type="EMBL" id="BDU71020.1"/>
    </source>
</evidence>
<dbReference type="Proteomes" id="UP001238179">
    <property type="component" value="Chromosome"/>
</dbReference>
<evidence type="ECO:0000313" key="3">
    <source>
        <dbReference type="Proteomes" id="UP001238179"/>
    </source>
</evidence>
<accession>A0AA48GKC4</accession>
<feature type="domain" description="NAD-dependent epimerase/dehydratase" evidence="1">
    <location>
        <begin position="33"/>
        <end position="260"/>
    </location>
</feature>
<dbReference type="PANTHER" id="PTHR43245:SF23">
    <property type="entry name" value="NAD(P)-BINDING DOMAIN-CONTAINING PROTEIN"/>
    <property type="match status" value="1"/>
</dbReference>
<dbReference type="Gene3D" id="3.40.50.720">
    <property type="entry name" value="NAD(P)-binding Rossmann-like Domain"/>
    <property type="match status" value="1"/>
</dbReference>
<dbReference type="InterPro" id="IPR050177">
    <property type="entry name" value="Lipid_A_modif_metabolic_enz"/>
</dbReference>
<proteinExistence type="predicted"/>
<dbReference type="InterPro" id="IPR036291">
    <property type="entry name" value="NAD(P)-bd_dom_sf"/>
</dbReference>
<organism evidence="2 3">
    <name type="scientific">Mesoterricola silvestris</name>
    <dbReference type="NCBI Taxonomy" id="2927979"/>
    <lineage>
        <taxon>Bacteria</taxon>
        <taxon>Pseudomonadati</taxon>
        <taxon>Acidobacteriota</taxon>
        <taxon>Holophagae</taxon>
        <taxon>Holophagales</taxon>
        <taxon>Holophagaceae</taxon>
        <taxon>Mesoterricola</taxon>
    </lineage>
</organism>
<dbReference type="PANTHER" id="PTHR43245">
    <property type="entry name" value="BIFUNCTIONAL POLYMYXIN RESISTANCE PROTEIN ARNA"/>
    <property type="match status" value="1"/>
</dbReference>